<dbReference type="InParanoid" id="A0A165DIF0"/>
<evidence type="ECO:0000256" key="1">
    <source>
        <dbReference type="SAM" id="MobiDB-lite"/>
    </source>
</evidence>
<name>A0A165DIF0_EXIGL</name>
<keyword evidence="3" id="KW-1185">Reference proteome</keyword>
<proteinExistence type="predicted"/>
<evidence type="ECO:0000313" key="3">
    <source>
        <dbReference type="Proteomes" id="UP000077266"/>
    </source>
</evidence>
<dbReference type="EMBL" id="KV426217">
    <property type="protein sequence ID" value="KZV84608.1"/>
    <property type="molecule type" value="Genomic_DNA"/>
</dbReference>
<evidence type="ECO:0008006" key="4">
    <source>
        <dbReference type="Google" id="ProtNLM"/>
    </source>
</evidence>
<sequence length="551" mass="63949">MPSLHRLPVELLDEVLRASANFATLRLAILSYKRFYLIYKAHPEIIERCVLENSLGPEVLDAALRSIRIPAWMPTCHHTNIRDIVEIVCTDFHENKMVKQRITDAEWSLLFDRALVCDELEVVYSRWYKDRLTDRKSLLTPAERKAFRMTIHRLWLLSSFAGKDSIVLDAVRDRAVRQELFYDSYSSQDVYNQHSVVGWMVELVEECLAPTEYTFSEFTRMKCIVGSPDAVHAIYDTPEQACAILQHIEGLVDADHRGWQDDIRHILQDREVLSPNAPEGELPSEIVPLVVLPEASVLACSHCHTRRGVRLWNDTNWEHIPRQYRLETLSEWLKGDLRNNVHERQLLLHFFGIPDLYWRDSPEYTHRQEHADAKALLKPAPDDMTVPRVLRELCELPAFVDTDEHVAYLQQNEFRGVTASDLLCKRCLGEMVEARLWVWWLIVKELSFKELSVPGQATSEDCRYGLDCRKQTSDPDHVFRFNHVCLNAWPELKRQKKREERRKLEEATRASRGSDHCTDDGHDRGALSKDTDHAALTRTSAPTSMGRRHSQ</sequence>
<organism evidence="2 3">
    <name type="scientific">Exidia glandulosa HHB12029</name>
    <dbReference type="NCBI Taxonomy" id="1314781"/>
    <lineage>
        <taxon>Eukaryota</taxon>
        <taxon>Fungi</taxon>
        <taxon>Dikarya</taxon>
        <taxon>Basidiomycota</taxon>
        <taxon>Agaricomycotina</taxon>
        <taxon>Agaricomycetes</taxon>
        <taxon>Auriculariales</taxon>
        <taxon>Exidiaceae</taxon>
        <taxon>Exidia</taxon>
    </lineage>
</organism>
<protein>
    <recommendedName>
        <fullName evidence="4">Aprataxin and PNK-like factor PBZ domain-containing protein</fullName>
    </recommendedName>
</protein>
<gene>
    <name evidence="2" type="ORF">EXIGLDRAFT_776345</name>
</gene>
<evidence type="ECO:0000313" key="2">
    <source>
        <dbReference type="EMBL" id="KZV84608.1"/>
    </source>
</evidence>
<dbReference type="AlphaFoldDB" id="A0A165DIF0"/>
<accession>A0A165DIF0</accession>
<feature type="region of interest" description="Disordered" evidence="1">
    <location>
        <begin position="497"/>
        <end position="551"/>
    </location>
</feature>
<dbReference type="STRING" id="1314781.A0A165DIF0"/>
<dbReference type="Proteomes" id="UP000077266">
    <property type="component" value="Unassembled WGS sequence"/>
</dbReference>
<reference evidence="2 3" key="1">
    <citation type="journal article" date="2016" name="Mol. Biol. Evol.">
        <title>Comparative Genomics of Early-Diverging Mushroom-Forming Fungi Provides Insights into the Origins of Lignocellulose Decay Capabilities.</title>
        <authorList>
            <person name="Nagy L.G."/>
            <person name="Riley R."/>
            <person name="Tritt A."/>
            <person name="Adam C."/>
            <person name="Daum C."/>
            <person name="Floudas D."/>
            <person name="Sun H."/>
            <person name="Yadav J.S."/>
            <person name="Pangilinan J."/>
            <person name="Larsson K.H."/>
            <person name="Matsuura K."/>
            <person name="Barry K."/>
            <person name="Labutti K."/>
            <person name="Kuo R."/>
            <person name="Ohm R.A."/>
            <person name="Bhattacharya S.S."/>
            <person name="Shirouzu T."/>
            <person name="Yoshinaga Y."/>
            <person name="Martin F.M."/>
            <person name="Grigoriev I.V."/>
            <person name="Hibbett D.S."/>
        </authorList>
    </citation>
    <scope>NUCLEOTIDE SEQUENCE [LARGE SCALE GENOMIC DNA]</scope>
    <source>
        <strain evidence="2 3">HHB12029</strain>
    </source>
</reference>
<feature type="compositionally biased region" description="Basic and acidic residues" evidence="1">
    <location>
        <begin position="497"/>
        <end position="535"/>
    </location>
</feature>
<dbReference type="OrthoDB" id="2745518at2759"/>